<dbReference type="PRINTS" id="PR00080">
    <property type="entry name" value="SDRFAMILY"/>
</dbReference>
<dbReference type="EMBL" id="SSNT01000001">
    <property type="protein sequence ID" value="THF82938.1"/>
    <property type="molecule type" value="Genomic_DNA"/>
</dbReference>
<gene>
    <name evidence="3" type="ORF">E6W99_00815</name>
</gene>
<evidence type="ECO:0000313" key="4">
    <source>
        <dbReference type="Proteomes" id="UP000310334"/>
    </source>
</evidence>
<dbReference type="Pfam" id="PF13561">
    <property type="entry name" value="adh_short_C2"/>
    <property type="match status" value="1"/>
</dbReference>
<dbReference type="PANTHER" id="PTHR42879:SF2">
    <property type="entry name" value="3-OXOACYL-[ACYL-CARRIER-PROTEIN] REDUCTASE FABG"/>
    <property type="match status" value="1"/>
</dbReference>
<dbReference type="OrthoDB" id="9803333at2"/>
<dbReference type="InterPro" id="IPR002347">
    <property type="entry name" value="SDR_fam"/>
</dbReference>
<dbReference type="GO" id="GO:0016491">
    <property type="term" value="F:oxidoreductase activity"/>
    <property type="evidence" value="ECO:0007669"/>
    <property type="project" value="UniProtKB-KW"/>
</dbReference>
<dbReference type="CDD" id="cd05233">
    <property type="entry name" value="SDR_c"/>
    <property type="match status" value="1"/>
</dbReference>
<keyword evidence="4" id="KW-1185">Reference proteome</keyword>
<dbReference type="AlphaFoldDB" id="A0A4S4C541"/>
<dbReference type="RefSeq" id="WP_136351178.1">
    <property type="nucleotide sequence ID" value="NZ_CP046266.1"/>
</dbReference>
<keyword evidence="2" id="KW-0560">Oxidoreductase</keyword>
<comment type="similarity">
    <text evidence="1">Belongs to the short-chain dehydrogenases/reductases (SDR) family.</text>
</comment>
<dbReference type="NCBIfam" id="NF047420">
    <property type="entry name" value="EF_P_mod_YmfI"/>
    <property type="match status" value="1"/>
</dbReference>
<evidence type="ECO:0000256" key="1">
    <source>
        <dbReference type="ARBA" id="ARBA00006484"/>
    </source>
</evidence>
<protein>
    <submittedName>
        <fullName evidence="3">SDR family oxidoreductase</fullName>
    </submittedName>
</protein>
<organism evidence="3 4">
    <name type="scientific">Metabacillus sediminilitoris</name>
    <dbReference type="NCBI Taxonomy" id="2567941"/>
    <lineage>
        <taxon>Bacteria</taxon>
        <taxon>Bacillati</taxon>
        <taxon>Bacillota</taxon>
        <taxon>Bacilli</taxon>
        <taxon>Bacillales</taxon>
        <taxon>Bacillaceae</taxon>
        <taxon>Metabacillus</taxon>
    </lineage>
</organism>
<dbReference type="PRINTS" id="PR00081">
    <property type="entry name" value="GDHRDH"/>
</dbReference>
<dbReference type="InterPro" id="IPR050259">
    <property type="entry name" value="SDR"/>
</dbReference>
<proteinExistence type="inferred from homology"/>
<dbReference type="InterPro" id="IPR036291">
    <property type="entry name" value="NAD(P)-bd_dom_sf"/>
</dbReference>
<name>A0A4S4C541_9BACI</name>
<accession>A0A4S4C541</accession>
<dbReference type="Gene3D" id="3.40.50.720">
    <property type="entry name" value="NAD(P)-binding Rossmann-like Domain"/>
    <property type="match status" value="1"/>
</dbReference>
<dbReference type="Proteomes" id="UP000310334">
    <property type="component" value="Unassembled WGS sequence"/>
</dbReference>
<dbReference type="FunFam" id="3.40.50.720:FF:000173">
    <property type="entry name" value="3-oxoacyl-[acyl-carrier protein] reductase"/>
    <property type="match status" value="1"/>
</dbReference>
<evidence type="ECO:0000313" key="3">
    <source>
        <dbReference type="EMBL" id="THF82938.1"/>
    </source>
</evidence>
<reference evidence="3 4" key="1">
    <citation type="submission" date="2019-04" db="EMBL/GenBank/DDBJ databases">
        <title>Bacillus sediminilitoris sp. nov., isolated from a tidal flat sediment on the East China Sea.</title>
        <authorList>
            <person name="Wei Y."/>
            <person name="Mao H."/>
            <person name="Fang J."/>
        </authorList>
    </citation>
    <scope>NUCLEOTIDE SEQUENCE [LARGE SCALE GENOMIC DNA]</scope>
    <source>
        <strain evidence="3 4">DSL-17</strain>
    </source>
</reference>
<sequence length="240" mass="26335">MEKYALITGASGGIGTAIVEKLIEDGYHIYVHYHQNERAINELIKAYEPYKKMLLPIQADLTNHNGVQKLINQITMPIDLLVLNSGISYYGLVTDMSDEEIEQMIALHISSPFRLTQKLIPAMVKKREGNIIVISSIWGIVGASCEVLYSMVKGGQNSFVKALAKELAPSNIRVNAIAPGAIKTRMLSNFTEEELKALEDEIPLGRLGNPNEVAQTVSFLASKNSSYITGQVISVNGGWS</sequence>
<comment type="caution">
    <text evidence="3">The sequence shown here is derived from an EMBL/GenBank/DDBJ whole genome shotgun (WGS) entry which is preliminary data.</text>
</comment>
<dbReference type="PANTHER" id="PTHR42879">
    <property type="entry name" value="3-OXOACYL-(ACYL-CARRIER-PROTEIN) REDUCTASE"/>
    <property type="match status" value="1"/>
</dbReference>
<evidence type="ECO:0000256" key="2">
    <source>
        <dbReference type="ARBA" id="ARBA00023002"/>
    </source>
</evidence>
<dbReference type="SUPFAM" id="SSF51735">
    <property type="entry name" value="NAD(P)-binding Rossmann-fold domains"/>
    <property type="match status" value="1"/>
</dbReference>